<dbReference type="RefSeq" id="WP_090501176.1">
    <property type="nucleotide sequence ID" value="NZ_FNCH01000011.1"/>
</dbReference>
<dbReference type="SUPFAM" id="SSF47336">
    <property type="entry name" value="ACP-like"/>
    <property type="match status" value="1"/>
</dbReference>
<evidence type="ECO:0000259" key="1">
    <source>
        <dbReference type="PROSITE" id="PS50075"/>
    </source>
</evidence>
<dbReference type="EMBL" id="FNCH01000011">
    <property type="protein sequence ID" value="SDG80577.1"/>
    <property type="molecule type" value="Genomic_DNA"/>
</dbReference>
<dbReference type="OrthoDB" id="771003at2"/>
<dbReference type="Pfam" id="PF00550">
    <property type="entry name" value="PP-binding"/>
    <property type="match status" value="1"/>
</dbReference>
<gene>
    <name evidence="2" type="ORF">SAMN05421827_111113</name>
</gene>
<evidence type="ECO:0000313" key="2">
    <source>
        <dbReference type="EMBL" id="SDG80577.1"/>
    </source>
</evidence>
<evidence type="ECO:0000313" key="3">
    <source>
        <dbReference type="Proteomes" id="UP000199643"/>
    </source>
</evidence>
<keyword evidence="3" id="KW-1185">Reference proteome</keyword>
<dbReference type="InterPro" id="IPR036736">
    <property type="entry name" value="ACP-like_sf"/>
</dbReference>
<sequence length="87" mass="9735">MNKEEIIEALKTIIEPYSEEVTALAHIDENTDFINDLKINSANLVDIVLDVEEKFNIEIDNDSMAKMLTVKATTEIIAQKLEANAGQ</sequence>
<accession>A0A1G7X8W4</accession>
<dbReference type="InterPro" id="IPR009081">
    <property type="entry name" value="PP-bd_ACP"/>
</dbReference>
<organism evidence="2 3">
    <name type="scientific">Pedobacter terrae</name>
    <dbReference type="NCBI Taxonomy" id="405671"/>
    <lineage>
        <taxon>Bacteria</taxon>
        <taxon>Pseudomonadati</taxon>
        <taxon>Bacteroidota</taxon>
        <taxon>Sphingobacteriia</taxon>
        <taxon>Sphingobacteriales</taxon>
        <taxon>Sphingobacteriaceae</taxon>
        <taxon>Pedobacter</taxon>
    </lineage>
</organism>
<dbReference type="STRING" id="405671.SAMN05421827_111113"/>
<feature type="domain" description="Carrier" evidence="1">
    <location>
        <begin position="4"/>
        <end position="81"/>
    </location>
</feature>
<dbReference type="Gene3D" id="1.10.1200.10">
    <property type="entry name" value="ACP-like"/>
    <property type="match status" value="1"/>
</dbReference>
<dbReference type="Proteomes" id="UP000199643">
    <property type="component" value="Unassembled WGS sequence"/>
</dbReference>
<protein>
    <submittedName>
        <fullName evidence="2">Acyl carrier protein</fullName>
    </submittedName>
</protein>
<reference evidence="3" key="1">
    <citation type="submission" date="2016-10" db="EMBL/GenBank/DDBJ databases">
        <authorList>
            <person name="Varghese N."/>
            <person name="Submissions S."/>
        </authorList>
    </citation>
    <scope>NUCLEOTIDE SEQUENCE [LARGE SCALE GENOMIC DNA]</scope>
    <source>
        <strain evidence="3">DSM 17933</strain>
    </source>
</reference>
<proteinExistence type="predicted"/>
<dbReference type="AlphaFoldDB" id="A0A1G7X8W4"/>
<name>A0A1G7X8W4_9SPHI</name>
<dbReference type="PROSITE" id="PS50075">
    <property type="entry name" value="CARRIER"/>
    <property type="match status" value="1"/>
</dbReference>